<organism evidence="1 2">
    <name type="scientific">Mesorhizobium shangrilense</name>
    <dbReference type="NCBI Taxonomy" id="460060"/>
    <lineage>
        <taxon>Bacteria</taxon>
        <taxon>Pseudomonadati</taxon>
        <taxon>Pseudomonadota</taxon>
        <taxon>Alphaproteobacteria</taxon>
        <taxon>Hyphomicrobiales</taxon>
        <taxon>Phyllobacteriaceae</taxon>
        <taxon>Mesorhizobium</taxon>
    </lineage>
</organism>
<comment type="caution">
    <text evidence="1">The sequence shown here is derived from an EMBL/GenBank/DDBJ whole genome shotgun (WGS) entry which is preliminary data.</text>
</comment>
<dbReference type="RefSeq" id="WP_354463044.1">
    <property type="nucleotide sequence ID" value="NZ_JBEWSZ010000002.1"/>
</dbReference>
<evidence type="ECO:0000313" key="2">
    <source>
        <dbReference type="Proteomes" id="UP001548832"/>
    </source>
</evidence>
<dbReference type="EMBL" id="JBEWSZ010000002">
    <property type="protein sequence ID" value="MET2830964.1"/>
    <property type="molecule type" value="Genomic_DNA"/>
</dbReference>
<proteinExistence type="predicted"/>
<name>A0ABV2DLQ2_9HYPH</name>
<protein>
    <submittedName>
        <fullName evidence="1">Uncharacterized protein</fullName>
    </submittedName>
</protein>
<sequence>MAEIKIEIGVIPFPLTLIKDQIIGLFEMERWIVGASSKALETVEVSIDAGSHNSIKMPDGLGLCSSKLNTMPG</sequence>
<keyword evidence="2" id="KW-1185">Reference proteome</keyword>
<accession>A0ABV2DLQ2</accession>
<evidence type="ECO:0000313" key="1">
    <source>
        <dbReference type="EMBL" id="MET2830964.1"/>
    </source>
</evidence>
<gene>
    <name evidence="1" type="ORF">ABVQ20_28665</name>
</gene>
<dbReference type="Proteomes" id="UP001548832">
    <property type="component" value="Unassembled WGS sequence"/>
</dbReference>
<reference evidence="1 2" key="1">
    <citation type="submission" date="2024-06" db="EMBL/GenBank/DDBJ databases">
        <authorList>
            <person name="Kim D.-U."/>
        </authorList>
    </citation>
    <scope>NUCLEOTIDE SEQUENCE [LARGE SCALE GENOMIC DNA]</scope>
    <source>
        <strain evidence="1 2">KACC15460</strain>
    </source>
</reference>